<gene>
    <name evidence="2" type="ORF">DXG03_007959</name>
</gene>
<feature type="compositionally biased region" description="Polar residues" evidence="1">
    <location>
        <begin position="482"/>
        <end position="499"/>
    </location>
</feature>
<evidence type="ECO:0000256" key="1">
    <source>
        <dbReference type="SAM" id="MobiDB-lite"/>
    </source>
</evidence>
<organism evidence="2 3">
    <name type="scientific">Asterophora parasitica</name>
    <dbReference type="NCBI Taxonomy" id="117018"/>
    <lineage>
        <taxon>Eukaryota</taxon>
        <taxon>Fungi</taxon>
        <taxon>Dikarya</taxon>
        <taxon>Basidiomycota</taxon>
        <taxon>Agaricomycotina</taxon>
        <taxon>Agaricomycetes</taxon>
        <taxon>Agaricomycetidae</taxon>
        <taxon>Agaricales</taxon>
        <taxon>Tricholomatineae</taxon>
        <taxon>Lyophyllaceae</taxon>
        <taxon>Asterophora</taxon>
    </lineage>
</organism>
<feature type="compositionally biased region" description="Basic and acidic residues" evidence="1">
    <location>
        <begin position="79"/>
        <end position="92"/>
    </location>
</feature>
<feature type="region of interest" description="Disordered" evidence="1">
    <location>
        <begin position="202"/>
        <end position="235"/>
    </location>
</feature>
<feature type="compositionally biased region" description="Polar residues" evidence="1">
    <location>
        <begin position="717"/>
        <end position="726"/>
    </location>
</feature>
<keyword evidence="3" id="KW-1185">Reference proteome</keyword>
<feature type="compositionally biased region" description="Basic and acidic residues" evidence="1">
    <location>
        <begin position="652"/>
        <end position="663"/>
    </location>
</feature>
<proteinExistence type="predicted"/>
<protein>
    <submittedName>
        <fullName evidence="2">Uncharacterized protein</fullName>
    </submittedName>
</protein>
<dbReference type="Proteomes" id="UP000775547">
    <property type="component" value="Unassembled WGS sequence"/>
</dbReference>
<feature type="region of interest" description="Disordered" evidence="1">
    <location>
        <begin position="759"/>
        <end position="917"/>
    </location>
</feature>
<accession>A0A9P7FYW6</accession>
<feature type="compositionally biased region" description="Basic and acidic residues" evidence="1">
    <location>
        <begin position="776"/>
        <end position="813"/>
    </location>
</feature>
<dbReference type="OrthoDB" id="3255922at2759"/>
<feature type="compositionally biased region" description="Polar residues" evidence="1">
    <location>
        <begin position="221"/>
        <end position="232"/>
    </location>
</feature>
<sequence length="1041" mass="113874">MLASVGTASSRHSQGFGQCYAPQVPKGFSVRVFKGRAFSQPPTAKFSHGYHVDPVADSRRSQNWYPSRTTLTSTPAPGEPRHRSQTDEDSSSHTKRQVGGYESNPTYSIHQGSKDTYVYEPSLSSNTSTAAFSPCSAFSPAMSTDSIMTPRGAVTPDISLPELCPTTHTTPTSSRNSFAMMHLPGLAQAQSAIWGIFRTQAPHEAKPSRADTPYAPHAPSARSTPLPASSTPVIGRSTMPIRLSTTTSGSEDRHEGNLTNISAERSSHYTPVQSPVSDFGHSELDRVARANAEFNAVASASSSAFYSALDSVNFATSSGIANGVGDSTRRIYSDIPLRSSPEQQHTCPEVTSSYQASGRPSKAARANNDRDSYYPYAPSTEDTLTTQSEEDLASRHRQIPSDQHASEVPQFPSRYVAASRTMLPNGEPTPLSDIEAEAVAAAREVGRRHAKERPAPLPPVDHDQWGQPRERRTSLPRAPASIYSSEETTNLQSGEVHQSSLDREPPSSGRNRVPDSSREYSATGEALATVRSLDDRPRVPSLRTSPEQMYRPASSHPDAHPHEYSPAPFSAETNSNSSTTQQISVLATMQAHSHGPSSEEMYRRAPSHPERVRRDYLPEPFTTTGNYVNAAETRPPNSSHSRALSIRPFAEPTHRPSDYDATARDYGSLPSSTDTPFNYVGASATRRPSTSQALSLRTHPDQMHRLPPTYLKAPLTQDHNIPSSGTAGPLRSPPAKQSGAPLPSTSRRGLIVRPVHSHFDASASTKPISASPSNRPHHDFRNKNMSESRRPASDPHGRRSHNQLDRQSSEDRPNCYGESNGSNEYDHRLVDGSSYRVLPSSQPASTPAPHRYASMPNAPPPRVRHDSEPSPFGHIPNKDSFAPPSVSSDPGPAQAGQERRPTSPARATVDPVTSTSARFETTSTFGPVTASADFTRLRAPFPESCRSPSEPQRIRSDGDQPLHSAYAMTYQLAPQVEPQRHPQWRYYDGDQRPSNVAESTSLALYRTVRWNETLVCPSPIFAHQRRKGWFNRRGQDIHFIL</sequence>
<dbReference type="EMBL" id="JABCKV010000616">
    <property type="protein sequence ID" value="KAG5640598.1"/>
    <property type="molecule type" value="Genomic_DNA"/>
</dbReference>
<dbReference type="AlphaFoldDB" id="A0A9P7FYW6"/>
<name>A0A9P7FYW6_9AGAR</name>
<reference evidence="2" key="1">
    <citation type="submission" date="2020-07" db="EMBL/GenBank/DDBJ databases">
        <authorList>
            <person name="Nieuwenhuis M."/>
            <person name="Van De Peppel L.J.J."/>
        </authorList>
    </citation>
    <scope>NUCLEOTIDE SEQUENCE</scope>
    <source>
        <strain evidence="2">AP01</strain>
        <tissue evidence="2">Mycelium</tissue>
    </source>
</reference>
<feature type="region of interest" description="Disordered" evidence="1">
    <location>
        <begin position="57"/>
        <end position="112"/>
    </location>
</feature>
<feature type="compositionally biased region" description="Basic and acidic residues" evidence="1">
    <location>
        <begin position="460"/>
        <end position="473"/>
    </location>
</feature>
<reference evidence="2" key="2">
    <citation type="submission" date="2021-10" db="EMBL/GenBank/DDBJ databases">
        <title>Phylogenomics reveals ancestral predisposition of the termite-cultivated fungus Termitomyces towards a domesticated lifestyle.</title>
        <authorList>
            <person name="Auxier B."/>
            <person name="Grum-Grzhimaylo A."/>
            <person name="Cardenas M.E."/>
            <person name="Lodge J.D."/>
            <person name="Laessoe T."/>
            <person name="Pedersen O."/>
            <person name="Smith M.E."/>
            <person name="Kuyper T.W."/>
            <person name="Franco-Molano E.A."/>
            <person name="Baroni T.J."/>
            <person name="Aanen D.K."/>
        </authorList>
    </citation>
    <scope>NUCLEOTIDE SEQUENCE</scope>
    <source>
        <strain evidence="2">AP01</strain>
        <tissue evidence="2">Mycelium</tissue>
    </source>
</reference>
<feature type="compositionally biased region" description="Polar residues" evidence="1">
    <location>
        <begin position="686"/>
        <end position="695"/>
    </location>
</feature>
<feature type="compositionally biased region" description="Polar residues" evidence="1">
    <location>
        <begin position="61"/>
        <end position="75"/>
    </location>
</feature>
<feature type="region of interest" description="Disordered" evidence="1">
    <location>
        <begin position="617"/>
        <end position="747"/>
    </location>
</feature>
<feature type="compositionally biased region" description="Polar residues" evidence="1">
    <location>
        <begin position="762"/>
        <end position="774"/>
    </location>
</feature>
<comment type="caution">
    <text evidence="2">The sequence shown here is derived from an EMBL/GenBank/DDBJ whole genome shotgun (WGS) entry which is preliminary data.</text>
</comment>
<evidence type="ECO:0000313" key="3">
    <source>
        <dbReference type="Proteomes" id="UP000775547"/>
    </source>
</evidence>
<feature type="region of interest" description="Disordered" evidence="1">
    <location>
        <begin position="442"/>
        <end position="580"/>
    </location>
</feature>
<feature type="region of interest" description="Disordered" evidence="1">
    <location>
        <begin position="351"/>
        <end position="410"/>
    </location>
</feature>
<evidence type="ECO:0000313" key="2">
    <source>
        <dbReference type="EMBL" id="KAG5640598.1"/>
    </source>
</evidence>